<dbReference type="OrthoDB" id="9799824at2"/>
<gene>
    <name evidence="1" type="ordered locus">TREAZ_0373</name>
</gene>
<dbReference type="STRING" id="545695.TREAZ_0373"/>
<dbReference type="KEGG" id="taz:TREAZ_0373"/>
<evidence type="ECO:0008006" key="3">
    <source>
        <dbReference type="Google" id="ProtNLM"/>
    </source>
</evidence>
<dbReference type="InterPro" id="IPR029060">
    <property type="entry name" value="PIN-like_dom_sf"/>
</dbReference>
<organism evidence="1 2">
    <name type="scientific">Leadbettera azotonutricia (strain ATCC BAA-888 / DSM 13862 / ZAS-9)</name>
    <name type="common">Treponema azotonutricium</name>
    <dbReference type="NCBI Taxonomy" id="545695"/>
    <lineage>
        <taxon>Bacteria</taxon>
        <taxon>Pseudomonadati</taxon>
        <taxon>Spirochaetota</taxon>
        <taxon>Spirochaetia</taxon>
        <taxon>Spirochaetales</taxon>
        <taxon>Breznakiellaceae</taxon>
        <taxon>Leadbettera</taxon>
    </lineage>
</organism>
<dbReference type="AlphaFoldDB" id="F5YCZ9"/>
<dbReference type="InParanoid" id="F5YCZ9"/>
<dbReference type="EMBL" id="CP001841">
    <property type="protein sequence ID" value="AEF81988.1"/>
    <property type="molecule type" value="Genomic_DNA"/>
</dbReference>
<accession>F5YCZ9</accession>
<dbReference type="Proteomes" id="UP000009222">
    <property type="component" value="Chromosome"/>
</dbReference>
<name>F5YCZ9_LEAAZ</name>
<reference evidence="1 2" key="2">
    <citation type="journal article" date="2011" name="ISME J.">
        <title>RNA-seq reveals cooperative metabolic interactions between two termite-gut spirochete species in co-culture.</title>
        <authorList>
            <person name="Rosenthal A.Z."/>
            <person name="Matson E.G."/>
            <person name="Eldar A."/>
            <person name="Leadbetter J.R."/>
        </authorList>
    </citation>
    <scope>NUCLEOTIDE SEQUENCE [LARGE SCALE GENOMIC DNA]</scope>
    <source>
        <strain evidence="2">ATCC BAA-888 / DSM 13862 / ZAS-9</strain>
    </source>
</reference>
<evidence type="ECO:0000313" key="1">
    <source>
        <dbReference type="EMBL" id="AEF81988.1"/>
    </source>
</evidence>
<evidence type="ECO:0000313" key="2">
    <source>
        <dbReference type="Proteomes" id="UP000009222"/>
    </source>
</evidence>
<dbReference type="HOGENOM" id="CLU_119411_1_0_12"/>
<sequence length="161" mass="18638">MDIQKIYLETTMFSFYHEERTKQGYISLKEDTRKVFDLIKTGKYEAYTSTVTTDEIIKETNLEKRGKMASLITEFGVKILVESVEAKRLAELYLREKVVPESEPIDAAHIAITTANGIDFIVSLNFEHIVRPWTIERVRRINLQHGYKPIGIYKPAEVLVL</sequence>
<dbReference type="eggNOG" id="COG1848">
    <property type="taxonomic scope" value="Bacteria"/>
</dbReference>
<proteinExistence type="predicted"/>
<dbReference type="SUPFAM" id="SSF88723">
    <property type="entry name" value="PIN domain-like"/>
    <property type="match status" value="1"/>
</dbReference>
<protein>
    <recommendedName>
        <fullName evidence="3">PIN domain-containing protein</fullName>
    </recommendedName>
</protein>
<keyword evidence="2" id="KW-1185">Reference proteome</keyword>
<dbReference type="RefSeq" id="WP_015711569.1">
    <property type="nucleotide sequence ID" value="NC_015577.1"/>
</dbReference>
<reference evidence="2" key="1">
    <citation type="submission" date="2009-12" db="EMBL/GenBank/DDBJ databases">
        <title>Complete sequence of Treponema azotonutricium strain ZAS-9.</title>
        <authorList>
            <person name="Tetu S.G."/>
            <person name="Matson E."/>
            <person name="Ren Q."/>
            <person name="Seshadri R."/>
            <person name="Elbourne L."/>
            <person name="Hassan K.A."/>
            <person name="Durkin A."/>
            <person name="Radune D."/>
            <person name="Mohamoud Y."/>
            <person name="Shay R."/>
            <person name="Jin S."/>
            <person name="Zhang X."/>
            <person name="Lucey K."/>
            <person name="Ballor N.R."/>
            <person name="Ottesen E."/>
            <person name="Rosenthal R."/>
            <person name="Allen A."/>
            <person name="Leadbetter J.R."/>
            <person name="Paulsen I.T."/>
        </authorList>
    </citation>
    <scope>NUCLEOTIDE SEQUENCE [LARGE SCALE GENOMIC DNA]</scope>
    <source>
        <strain evidence="2">ATCC BAA-888 / DSM 13862 / ZAS-9</strain>
    </source>
</reference>